<dbReference type="Pfam" id="PF21981">
    <property type="entry name" value="RecX_HTH3"/>
    <property type="match status" value="1"/>
</dbReference>
<reference evidence="9 10" key="1">
    <citation type="submission" date="2015-11" db="EMBL/GenBank/DDBJ databases">
        <title>Genomic analysis of 38 Legionella species identifies large and diverse effector repertoires.</title>
        <authorList>
            <person name="Burstein D."/>
            <person name="Amaro F."/>
            <person name="Zusman T."/>
            <person name="Lifshitz Z."/>
            <person name="Cohen O."/>
            <person name="Gilbert J.A."/>
            <person name="Pupko T."/>
            <person name="Shuman H.A."/>
            <person name="Segal G."/>
        </authorList>
    </citation>
    <scope>NUCLEOTIDE SEQUENCE [LARGE SCALE GENOMIC DNA]</scope>
    <source>
        <strain evidence="9 10">ATCC 49508</strain>
    </source>
</reference>
<evidence type="ECO:0000256" key="2">
    <source>
        <dbReference type="ARBA" id="ARBA00009695"/>
    </source>
</evidence>
<evidence type="ECO:0000259" key="7">
    <source>
        <dbReference type="Pfam" id="PF21981"/>
    </source>
</evidence>
<name>A0A0W1AIQ2_9GAMM</name>
<evidence type="ECO:0000259" key="6">
    <source>
        <dbReference type="Pfam" id="PF02631"/>
    </source>
</evidence>
<dbReference type="STRING" id="45076.Lwor_0911"/>
<dbReference type="InterPro" id="IPR053925">
    <property type="entry name" value="RecX_HTH_3rd"/>
</dbReference>
<dbReference type="GO" id="GO:0005737">
    <property type="term" value="C:cytoplasm"/>
    <property type="evidence" value="ECO:0007669"/>
    <property type="project" value="UniProtKB-SubCell"/>
</dbReference>
<proteinExistence type="inferred from homology"/>
<comment type="function">
    <text evidence="5">Modulates RecA activity.</text>
</comment>
<evidence type="ECO:0000256" key="3">
    <source>
        <dbReference type="ARBA" id="ARBA00018111"/>
    </source>
</evidence>
<dbReference type="AlphaFoldDB" id="A0A0W1AIQ2"/>
<dbReference type="GO" id="GO:0006282">
    <property type="term" value="P:regulation of DNA repair"/>
    <property type="evidence" value="ECO:0007669"/>
    <property type="project" value="UniProtKB-UniRule"/>
</dbReference>
<organism evidence="9 10">
    <name type="scientific">Legionella worsleiensis</name>
    <dbReference type="NCBI Taxonomy" id="45076"/>
    <lineage>
        <taxon>Bacteria</taxon>
        <taxon>Pseudomonadati</taxon>
        <taxon>Pseudomonadota</taxon>
        <taxon>Gammaproteobacteria</taxon>
        <taxon>Legionellales</taxon>
        <taxon>Legionellaceae</taxon>
        <taxon>Legionella</taxon>
    </lineage>
</organism>
<evidence type="ECO:0000256" key="4">
    <source>
        <dbReference type="ARBA" id="ARBA00022490"/>
    </source>
</evidence>
<comment type="similarity">
    <text evidence="2 5">Belongs to the RecX family.</text>
</comment>
<dbReference type="Proteomes" id="UP000054662">
    <property type="component" value="Unassembled WGS sequence"/>
</dbReference>
<dbReference type="InterPro" id="IPR053924">
    <property type="entry name" value="RecX_HTH_2nd"/>
</dbReference>
<sequence length="145" mass="17141">MTKAFDSAIRLLSRREHGAIELYKKLEQKDFDATEIQDALDTCQRLGLQNDVRFVEQFIRMRIRQGYGPLKIMHELKSKGVEAEIINAELAKERDNWLVYALNVWEKKSKGRHDLDYTEQQKQQRFLLYRGFSPDIIALVIKELK</sequence>
<dbReference type="RefSeq" id="WP_058492732.1">
    <property type="nucleotide sequence ID" value="NZ_CBCRUR010000014.1"/>
</dbReference>
<keyword evidence="10" id="KW-1185">Reference proteome</keyword>
<evidence type="ECO:0000313" key="9">
    <source>
        <dbReference type="EMBL" id="KTD81233.1"/>
    </source>
</evidence>
<dbReference type="InterPro" id="IPR003783">
    <property type="entry name" value="Regulatory_RecX"/>
</dbReference>
<dbReference type="PANTHER" id="PTHR33602">
    <property type="entry name" value="REGULATORY PROTEIN RECX FAMILY PROTEIN"/>
    <property type="match status" value="1"/>
</dbReference>
<dbReference type="InterPro" id="IPR053926">
    <property type="entry name" value="RecX_HTH_1st"/>
</dbReference>
<feature type="domain" description="RecX second three-helical" evidence="6">
    <location>
        <begin position="50"/>
        <end position="88"/>
    </location>
</feature>
<comment type="caution">
    <text evidence="9">The sequence shown here is derived from an EMBL/GenBank/DDBJ whole genome shotgun (WGS) entry which is preliminary data.</text>
</comment>
<accession>A0A0W1AIQ2</accession>
<gene>
    <name evidence="5 9" type="primary">recX</name>
    <name evidence="9" type="ORF">Lwor_0911</name>
</gene>
<feature type="domain" description="RecX third three-helical" evidence="7">
    <location>
        <begin position="101"/>
        <end position="140"/>
    </location>
</feature>
<dbReference type="Gene3D" id="1.10.10.10">
    <property type="entry name" value="Winged helix-like DNA-binding domain superfamily/Winged helix DNA-binding domain"/>
    <property type="match status" value="3"/>
</dbReference>
<evidence type="ECO:0000259" key="8">
    <source>
        <dbReference type="Pfam" id="PF21982"/>
    </source>
</evidence>
<evidence type="ECO:0000256" key="5">
    <source>
        <dbReference type="HAMAP-Rule" id="MF_01114"/>
    </source>
</evidence>
<dbReference type="EMBL" id="LNZC01000007">
    <property type="protein sequence ID" value="KTD81233.1"/>
    <property type="molecule type" value="Genomic_DNA"/>
</dbReference>
<dbReference type="NCBIfam" id="NF001057">
    <property type="entry name" value="PRK00117.3-3"/>
    <property type="match status" value="1"/>
</dbReference>
<evidence type="ECO:0000313" key="10">
    <source>
        <dbReference type="Proteomes" id="UP000054662"/>
    </source>
</evidence>
<comment type="subcellular location">
    <subcellularLocation>
        <location evidence="1 5">Cytoplasm</location>
    </subcellularLocation>
</comment>
<dbReference type="Pfam" id="PF21982">
    <property type="entry name" value="RecX_HTH1"/>
    <property type="match status" value="1"/>
</dbReference>
<feature type="domain" description="RecX first three-helical" evidence="8">
    <location>
        <begin position="4"/>
        <end position="42"/>
    </location>
</feature>
<dbReference type="Pfam" id="PF02631">
    <property type="entry name" value="RecX_HTH2"/>
    <property type="match status" value="1"/>
</dbReference>
<dbReference type="OrthoDB" id="7066780at2"/>
<dbReference type="PATRIC" id="fig|45076.6.peg.990"/>
<keyword evidence="4 5" id="KW-0963">Cytoplasm</keyword>
<dbReference type="InterPro" id="IPR036388">
    <property type="entry name" value="WH-like_DNA-bd_sf"/>
</dbReference>
<dbReference type="PANTHER" id="PTHR33602:SF1">
    <property type="entry name" value="REGULATORY PROTEIN RECX FAMILY PROTEIN"/>
    <property type="match status" value="1"/>
</dbReference>
<protein>
    <recommendedName>
        <fullName evidence="3 5">Regulatory protein RecX</fullName>
    </recommendedName>
</protein>
<evidence type="ECO:0000256" key="1">
    <source>
        <dbReference type="ARBA" id="ARBA00004496"/>
    </source>
</evidence>
<dbReference type="HAMAP" id="MF_01114">
    <property type="entry name" value="RecX"/>
    <property type="match status" value="1"/>
</dbReference>